<dbReference type="EMBL" id="CAXLJM020000068">
    <property type="protein sequence ID" value="CAL8122550.1"/>
    <property type="molecule type" value="Genomic_DNA"/>
</dbReference>
<feature type="chain" id="PRO_5045551310" evidence="3">
    <location>
        <begin position="26"/>
        <end position="964"/>
    </location>
</feature>
<name>A0ABP1R8X1_9HEXA</name>
<feature type="coiled-coil region" evidence="1">
    <location>
        <begin position="346"/>
        <end position="373"/>
    </location>
</feature>
<evidence type="ECO:0000256" key="1">
    <source>
        <dbReference type="SAM" id="Coils"/>
    </source>
</evidence>
<evidence type="ECO:0000313" key="5">
    <source>
        <dbReference type="Proteomes" id="UP001642540"/>
    </source>
</evidence>
<comment type="caution">
    <text evidence="4">The sequence shown here is derived from an EMBL/GenBank/DDBJ whole genome shotgun (WGS) entry which is preliminary data.</text>
</comment>
<gene>
    <name evidence="4" type="ORF">ODALV1_LOCUS19857</name>
</gene>
<reference evidence="4 5" key="1">
    <citation type="submission" date="2024-08" db="EMBL/GenBank/DDBJ databases">
        <authorList>
            <person name="Cucini C."/>
            <person name="Frati F."/>
        </authorList>
    </citation>
    <scope>NUCLEOTIDE SEQUENCE [LARGE SCALE GENOMIC DNA]</scope>
</reference>
<evidence type="ECO:0000256" key="2">
    <source>
        <dbReference type="SAM" id="MobiDB-lite"/>
    </source>
</evidence>
<feature type="coiled-coil region" evidence="1">
    <location>
        <begin position="577"/>
        <end position="611"/>
    </location>
</feature>
<feature type="signal peptide" evidence="3">
    <location>
        <begin position="1"/>
        <end position="25"/>
    </location>
</feature>
<accession>A0ABP1R8X1</accession>
<proteinExistence type="predicted"/>
<keyword evidence="1" id="KW-0175">Coiled coil</keyword>
<sequence length="964" mass="109165">MSVPKEVGKLLVLLITLNTIPRSVASLNRMTLESYHNVRPILNIEEREPSDQELEPELRNSPPKSDLLQLIEDDEKKLQTNSTPKHPGEVQSAHSPRMDCSKITMQIFQVLLQNPDNVEPEDYSCGLLNLISHVEKSHGRIRSLEASLNTATSTIKTLETSLTAEISKSHFVVKELNETVHKETERAIKAENVIARRVLSEKSRVDAIQKNLTDVLSIALEQIKQFGATIQDMESQVVGVVKKPQLALEPGQIPLSPVAVLMPPVPQINNEQEIQNIESKLSSLQDFITQLSNRVNHMEEGSDENTNKGITQIFKTYASLANEIEKETERATTEETALKTFIGNEVSSLSKQITNLQERITDEKNRAQVIENRRTADLFEEINRAKAEENRLGLKLKDEMSKAAAAFKKLESHVDHQYNSTKGLEDDIRAYSDKEMKRAIEAEERLAEQINFERTRAQSVENSLKTHLETEVSRAMGAENNLLKLNNEEKERARKAEHELKVAVDVETYRAKGVELSISAQVSAEAERAKQEESQLSDNLNGNMTRILTDIIKEFTRAQNAEKQLDDKIHHEMSRAFEVEKNLLENINAELARATEKEEDLHQLIRQQEASIKSLDQVRTLVVAEEVRAKNVEANLETLFQVEYARAKGEEDRLMTLINEEISKGRLVATNFTEATSDILRHTRELELEVRKTVMAEVARAVDAENGIKQQLFLETDRALKAEARLMHYQSSNYSDVSNRFQLMNQEIERENLRLEDITLSISRNLTGDILTLAELFDDKLDDLERNENVRLKKLEDDMKKCCSGSSWRWRNSKQKSSSSRSAAGSVLSKIMQVFGGIVDDEAPTTAKESDRSIKSGESFVDDFVEEVDSPQYVHSKNDTIILPIVDDEDSSKSESDMPSSNKTESFPATLKNNLIKEDETKEKSARMENLNKRNLARASRRVINKPSVVSVQSIYPKVTQTFG</sequence>
<feature type="coiled-coil region" evidence="1">
    <location>
        <begin position="141"/>
        <end position="193"/>
    </location>
</feature>
<keyword evidence="5" id="KW-1185">Reference proteome</keyword>
<evidence type="ECO:0000313" key="4">
    <source>
        <dbReference type="EMBL" id="CAL8122550.1"/>
    </source>
</evidence>
<feature type="region of interest" description="Disordered" evidence="2">
    <location>
        <begin position="886"/>
        <end position="928"/>
    </location>
</feature>
<protein>
    <submittedName>
        <fullName evidence="4">Uncharacterized protein</fullName>
    </submittedName>
</protein>
<feature type="coiled-coil region" evidence="1">
    <location>
        <begin position="468"/>
        <end position="539"/>
    </location>
</feature>
<keyword evidence="3" id="KW-0732">Signal</keyword>
<evidence type="ECO:0000256" key="3">
    <source>
        <dbReference type="SAM" id="SignalP"/>
    </source>
</evidence>
<dbReference type="Proteomes" id="UP001642540">
    <property type="component" value="Unassembled WGS sequence"/>
</dbReference>
<organism evidence="4 5">
    <name type="scientific">Orchesella dallaii</name>
    <dbReference type="NCBI Taxonomy" id="48710"/>
    <lineage>
        <taxon>Eukaryota</taxon>
        <taxon>Metazoa</taxon>
        <taxon>Ecdysozoa</taxon>
        <taxon>Arthropoda</taxon>
        <taxon>Hexapoda</taxon>
        <taxon>Collembola</taxon>
        <taxon>Entomobryomorpha</taxon>
        <taxon>Entomobryoidea</taxon>
        <taxon>Orchesellidae</taxon>
        <taxon>Orchesellinae</taxon>
        <taxon>Orchesella</taxon>
    </lineage>
</organism>
<feature type="compositionally biased region" description="Basic and acidic residues" evidence="2">
    <location>
        <begin position="915"/>
        <end position="928"/>
    </location>
</feature>
<feature type="region of interest" description="Disordered" evidence="2">
    <location>
        <begin position="43"/>
        <end position="65"/>
    </location>
</feature>
<feature type="compositionally biased region" description="Polar residues" evidence="2">
    <location>
        <begin position="902"/>
        <end position="913"/>
    </location>
</feature>